<comment type="caution">
    <text evidence="1">The sequence shown here is derived from an EMBL/GenBank/DDBJ whole genome shotgun (WGS) entry which is preliminary data.</text>
</comment>
<proteinExistence type="predicted"/>
<dbReference type="AlphaFoldDB" id="A0A9Q3VBB0"/>
<dbReference type="RefSeq" id="WP_003377931.1">
    <property type="nucleotide sequence ID" value="NZ_JAAMYB010000015.1"/>
</dbReference>
<dbReference type="Proteomes" id="UP000813637">
    <property type="component" value="Unassembled WGS sequence"/>
</dbReference>
<reference evidence="1" key="1">
    <citation type="submission" date="2020-02" db="EMBL/GenBank/DDBJ databases">
        <authorList>
            <person name="Fillo S."/>
            <person name="Giordani F."/>
            <person name="Tonon E."/>
            <person name="Drigo I."/>
            <person name="Anselmo A."/>
            <person name="Fortunato A."/>
            <person name="Bano L."/>
            <person name="Lista F."/>
        </authorList>
    </citation>
    <scope>NUCLEOTIDE SEQUENCE</scope>
    <source>
        <strain evidence="1">IZSVe-TV_9877_3_12</strain>
    </source>
</reference>
<name>A0A9Q3VBB0_CLOBO</name>
<organism evidence="1 2">
    <name type="scientific">Clostridium botulinum C</name>
    <dbReference type="NCBI Taxonomy" id="36828"/>
    <lineage>
        <taxon>Bacteria</taxon>
        <taxon>Bacillati</taxon>
        <taxon>Bacillota</taxon>
        <taxon>Clostridia</taxon>
        <taxon>Eubacteriales</taxon>
        <taxon>Clostridiaceae</taxon>
        <taxon>Clostridium</taxon>
    </lineage>
</organism>
<evidence type="ECO:0000313" key="2">
    <source>
        <dbReference type="Proteomes" id="UP000813637"/>
    </source>
</evidence>
<dbReference type="EMBL" id="JAAMYB010000015">
    <property type="protein sequence ID" value="MCD3195726.1"/>
    <property type="molecule type" value="Genomic_DNA"/>
</dbReference>
<evidence type="ECO:0000313" key="1">
    <source>
        <dbReference type="EMBL" id="MCD3195726.1"/>
    </source>
</evidence>
<accession>A0A9Q3VBB0</accession>
<sequence>MDIKAIINNAIKVGHTTVYPIEKFTIEELDHLSRLAKENNISLKIQTEYSNFYQGTLITVQRNWDTVEEELKEQESNFEIRVFNHKNNKVAYKKLTKYQAVKINRILDLKWS</sequence>
<gene>
    <name evidence="1" type="ORF">G8S53_10605</name>
</gene>
<reference evidence="1" key="2">
    <citation type="journal article" date="2021" name="Microorganisms">
        <title>Extensive Genome Exploration of Clostridium botulinum Group III Field Strains.</title>
        <authorList>
            <person name="Fillo S."/>
            <person name="Giordani F."/>
            <person name="Tonon E."/>
            <person name="Drigo I."/>
            <person name="Anselmo A."/>
            <person name="Fortunato A."/>
            <person name="Lista F."/>
            <person name="Bano L."/>
        </authorList>
    </citation>
    <scope>NUCLEOTIDE SEQUENCE</scope>
    <source>
        <strain evidence="1">IZSVe-TV_9877_3_12</strain>
    </source>
</reference>
<protein>
    <submittedName>
        <fullName evidence="1">Uncharacterized protein</fullName>
    </submittedName>
</protein>